<dbReference type="OrthoDB" id="568099at2759"/>
<reference evidence="2" key="1">
    <citation type="journal article" date="2023" name="Commun. Biol.">
        <title>Genome analysis of Parmales, the sister group of diatoms, reveals the evolutionary specialization of diatoms from phago-mixotrophs to photoautotrophs.</title>
        <authorList>
            <person name="Ban H."/>
            <person name="Sato S."/>
            <person name="Yoshikawa S."/>
            <person name="Yamada K."/>
            <person name="Nakamura Y."/>
            <person name="Ichinomiya M."/>
            <person name="Sato N."/>
            <person name="Blanc-Mathieu R."/>
            <person name="Endo H."/>
            <person name="Kuwata A."/>
            <person name="Ogata H."/>
        </authorList>
    </citation>
    <scope>NUCLEOTIDE SEQUENCE [LARGE SCALE GENOMIC DNA]</scope>
</reference>
<dbReference type="AlphaFoldDB" id="A0A9W7LA78"/>
<dbReference type="Gene3D" id="3.40.50.1820">
    <property type="entry name" value="alpha/beta hydrolase"/>
    <property type="match status" value="1"/>
</dbReference>
<dbReference type="InterPro" id="IPR029058">
    <property type="entry name" value="AB_hydrolase_fold"/>
</dbReference>
<gene>
    <name evidence="1" type="ORF">TrCOL_g7661</name>
</gene>
<evidence type="ECO:0000313" key="1">
    <source>
        <dbReference type="EMBL" id="GMI41296.1"/>
    </source>
</evidence>
<sequence>MICVACDYPESLSGPYDTSWSKEDALTRVDILDAVLADVQSSYPTSGRIGLLGHSLGSGLASSFDTKDPLSPRCCIAGFRAVGETAKSSPFLVIASEGDSVCPSTFVMERVADVRKNNVKVGGGEVEGLFLEKYNHIDFLSAETNDAMVDFLSPLLPVARTLKVPLLDFDKYAENPNSKECFEAIESKVLNFFTTNLLER</sequence>
<protein>
    <submittedName>
        <fullName evidence="1">Uncharacterized protein</fullName>
    </submittedName>
</protein>
<evidence type="ECO:0000313" key="2">
    <source>
        <dbReference type="Proteomes" id="UP001165065"/>
    </source>
</evidence>
<name>A0A9W7LA78_9STRA</name>
<proteinExistence type="predicted"/>
<organism evidence="1 2">
    <name type="scientific">Triparma columacea</name>
    <dbReference type="NCBI Taxonomy" id="722753"/>
    <lineage>
        <taxon>Eukaryota</taxon>
        <taxon>Sar</taxon>
        <taxon>Stramenopiles</taxon>
        <taxon>Ochrophyta</taxon>
        <taxon>Bolidophyceae</taxon>
        <taxon>Parmales</taxon>
        <taxon>Triparmaceae</taxon>
        <taxon>Triparma</taxon>
    </lineage>
</organism>
<accession>A0A9W7LA78</accession>
<keyword evidence="2" id="KW-1185">Reference proteome</keyword>
<dbReference type="SUPFAM" id="SSF53474">
    <property type="entry name" value="alpha/beta-Hydrolases"/>
    <property type="match status" value="1"/>
</dbReference>
<comment type="caution">
    <text evidence="1">The sequence shown here is derived from an EMBL/GenBank/DDBJ whole genome shotgun (WGS) entry which is preliminary data.</text>
</comment>
<dbReference type="EMBL" id="BRYA01000146">
    <property type="protein sequence ID" value="GMI41296.1"/>
    <property type="molecule type" value="Genomic_DNA"/>
</dbReference>
<dbReference type="Proteomes" id="UP001165065">
    <property type="component" value="Unassembled WGS sequence"/>
</dbReference>